<dbReference type="Proteomes" id="UP000503498">
    <property type="component" value="Chromosome"/>
</dbReference>
<accession>A0A7Z2V7G0</accession>
<gene>
    <name evidence="2" type="ORF">HG421_18220</name>
</gene>
<dbReference type="AlphaFoldDB" id="A0A7Z2V7G0"/>
<protein>
    <submittedName>
        <fullName evidence="2">Uncharacterized protein</fullName>
    </submittedName>
</protein>
<evidence type="ECO:0000313" key="3">
    <source>
        <dbReference type="Proteomes" id="UP000503498"/>
    </source>
</evidence>
<dbReference type="EMBL" id="CP051651">
    <property type="protein sequence ID" value="QJD66273.1"/>
    <property type="molecule type" value="Genomic_DNA"/>
</dbReference>
<organism evidence="2 3">
    <name type="scientific">Xanthomonas campestris pv. badrii</name>
    <dbReference type="NCBI Taxonomy" id="149696"/>
    <lineage>
        <taxon>Bacteria</taxon>
        <taxon>Pseudomonadati</taxon>
        <taxon>Pseudomonadota</taxon>
        <taxon>Gammaproteobacteria</taxon>
        <taxon>Lysobacterales</taxon>
        <taxon>Lysobacteraceae</taxon>
        <taxon>Xanthomonas</taxon>
    </lineage>
</organism>
<reference evidence="2 3" key="2">
    <citation type="submission" date="2020-04" db="EMBL/GenBank/DDBJ databases">
        <authorList>
            <person name="Fomenkov A."/>
            <person name="Anton B.P."/>
            <person name="Roberts R.J."/>
        </authorList>
    </citation>
    <scope>NUCLEOTIDE SEQUENCE [LARGE SCALE GENOMIC DNA]</scope>
    <source>
        <strain evidence="2 3">NEB122</strain>
    </source>
</reference>
<evidence type="ECO:0000313" key="2">
    <source>
        <dbReference type="EMBL" id="QJD66273.1"/>
    </source>
</evidence>
<evidence type="ECO:0000256" key="1">
    <source>
        <dbReference type="SAM" id="MobiDB-lite"/>
    </source>
</evidence>
<name>A0A7Z2V7G0_XANCA</name>
<reference evidence="2 3" key="1">
    <citation type="submission" date="2020-04" db="EMBL/GenBank/DDBJ databases">
        <title>Genome-Wide Identification of 5-Methylcytosine Sites in Bacterial Genomes By High-Throughput Sequencing of MspJI Restriction Fragments.</title>
        <authorList>
            <person name="Wu V."/>
        </authorList>
    </citation>
    <scope>NUCLEOTIDE SEQUENCE [LARGE SCALE GENOMIC DNA]</scope>
    <source>
        <strain evidence="2 3">NEB122</strain>
    </source>
</reference>
<sequence>MRLLPAARVPVVIQAQDRPKRAAGDTQARAGWQSRRREDDAGFLSTAQAGGFVGSMIGPFARLQPDRTKED</sequence>
<feature type="region of interest" description="Disordered" evidence="1">
    <location>
        <begin position="15"/>
        <end position="71"/>
    </location>
</feature>
<dbReference type="RefSeq" id="WP_168968122.1">
    <property type="nucleotide sequence ID" value="NZ_CP051651.1"/>
</dbReference>
<proteinExistence type="predicted"/>